<keyword evidence="3" id="KW-1185">Reference proteome</keyword>
<evidence type="ECO:0000313" key="2">
    <source>
        <dbReference type="EMBL" id="KAJ4438569.1"/>
    </source>
</evidence>
<proteinExistence type="predicted"/>
<sequence>MLSKAFNSVNFDLLTHKLINLHLSETAVSWFESYLRERQQCVVSGNRSSSWLNITPDRINDAIDKLNKDIDSIVTWTKKFHLNINPGKTQAIILGHKQQTDAVKHLDISPLKMFVCQRILKAHQLTMLRFDSYSNYERQPHNLDLSLNIEVENTMLRQSGLYFACANGRVTNDAEWEFRVLHLLGFQFLTERLSIQHDIGTCFCGNVRLSWFLKGMWYRQATDDYIVAIGRYSPNMKVLMGYLCRKCDLRRGPKRNPEQRECISPADKTSTQNQMNRQL</sequence>
<comment type="caution">
    <text evidence="2">The sequence shown here is derived from an EMBL/GenBank/DDBJ whole genome shotgun (WGS) entry which is preliminary data.</text>
</comment>
<name>A0ABQ8SWF7_PERAM</name>
<dbReference type="EMBL" id="JAJSOF020000019">
    <property type="protein sequence ID" value="KAJ4438569.1"/>
    <property type="molecule type" value="Genomic_DNA"/>
</dbReference>
<organism evidence="2 3">
    <name type="scientific">Periplaneta americana</name>
    <name type="common">American cockroach</name>
    <name type="synonym">Blatta americana</name>
    <dbReference type="NCBI Taxonomy" id="6978"/>
    <lineage>
        <taxon>Eukaryota</taxon>
        <taxon>Metazoa</taxon>
        <taxon>Ecdysozoa</taxon>
        <taxon>Arthropoda</taxon>
        <taxon>Hexapoda</taxon>
        <taxon>Insecta</taxon>
        <taxon>Pterygota</taxon>
        <taxon>Neoptera</taxon>
        <taxon>Polyneoptera</taxon>
        <taxon>Dictyoptera</taxon>
        <taxon>Blattodea</taxon>
        <taxon>Blattoidea</taxon>
        <taxon>Blattidae</taxon>
        <taxon>Blattinae</taxon>
        <taxon>Periplaneta</taxon>
    </lineage>
</organism>
<evidence type="ECO:0008006" key="4">
    <source>
        <dbReference type="Google" id="ProtNLM"/>
    </source>
</evidence>
<feature type="compositionally biased region" description="Polar residues" evidence="1">
    <location>
        <begin position="267"/>
        <end position="279"/>
    </location>
</feature>
<evidence type="ECO:0000313" key="3">
    <source>
        <dbReference type="Proteomes" id="UP001148838"/>
    </source>
</evidence>
<evidence type="ECO:0000256" key="1">
    <source>
        <dbReference type="SAM" id="MobiDB-lite"/>
    </source>
</evidence>
<gene>
    <name evidence="2" type="ORF">ANN_14516</name>
</gene>
<dbReference type="PANTHER" id="PTHR33332">
    <property type="entry name" value="REVERSE TRANSCRIPTASE DOMAIN-CONTAINING PROTEIN"/>
    <property type="match status" value="1"/>
</dbReference>
<feature type="region of interest" description="Disordered" evidence="1">
    <location>
        <begin position="253"/>
        <end position="279"/>
    </location>
</feature>
<reference evidence="2 3" key="1">
    <citation type="journal article" date="2022" name="Allergy">
        <title>Genome assembly and annotation of Periplaneta americana reveal a comprehensive cockroach allergen profile.</title>
        <authorList>
            <person name="Wang L."/>
            <person name="Xiong Q."/>
            <person name="Saelim N."/>
            <person name="Wang L."/>
            <person name="Nong W."/>
            <person name="Wan A.T."/>
            <person name="Shi M."/>
            <person name="Liu X."/>
            <person name="Cao Q."/>
            <person name="Hui J.H.L."/>
            <person name="Sookrung N."/>
            <person name="Leung T.F."/>
            <person name="Tungtrongchitr A."/>
            <person name="Tsui S.K.W."/>
        </authorList>
    </citation>
    <scope>NUCLEOTIDE SEQUENCE [LARGE SCALE GENOMIC DNA]</scope>
    <source>
        <strain evidence="2">PWHHKU_190912</strain>
    </source>
</reference>
<dbReference type="Proteomes" id="UP001148838">
    <property type="component" value="Unassembled WGS sequence"/>
</dbReference>
<accession>A0ABQ8SWF7</accession>
<protein>
    <recommendedName>
        <fullName evidence="4">Reverse transcriptase domain-containing protein</fullName>
    </recommendedName>
</protein>